<dbReference type="InterPro" id="IPR009325">
    <property type="entry name" value="DUF983"/>
</dbReference>
<evidence type="ECO:0000313" key="2">
    <source>
        <dbReference type="EMBL" id="TDH63613.1"/>
    </source>
</evidence>
<keyword evidence="1" id="KW-0472">Membrane</keyword>
<dbReference type="AlphaFoldDB" id="A0A4R5QKK1"/>
<name>A0A4R5QKK1_9PROT</name>
<dbReference type="Proteomes" id="UP000295096">
    <property type="component" value="Unassembled WGS sequence"/>
</dbReference>
<dbReference type="RefSeq" id="WP_133287407.1">
    <property type="nucleotide sequence ID" value="NZ_SMSJ01000004.1"/>
</dbReference>
<accession>A0A4R5QKK1</accession>
<dbReference type="EMBL" id="SMSJ01000004">
    <property type="protein sequence ID" value="TDH63613.1"/>
    <property type="molecule type" value="Genomic_DNA"/>
</dbReference>
<protein>
    <submittedName>
        <fullName evidence="2">DUF983 domain-containing protein</fullName>
    </submittedName>
</protein>
<keyword evidence="1" id="KW-0812">Transmembrane</keyword>
<feature type="transmembrane region" description="Helical" evidence="1">
    <location>
        <begin position="159"/>
        <end position="179"/>
    </location>
</feature>
<sequence>MVRLLEPDPGVLPGASLRFAAVETPDGHVTVTWADHAAAFARCDDPALVELGRELATICEAVLTRTLVLGRTPADTKARPWMNRRGTVAADPEPRRIEQATLAQMAKRSSPALWPGLRRGVSRRCPACGEGRLFCGYLAVIPACSVCANDNEQYPSDDFAPYVTMFLVLHLMVPILLIADRAWNAPMGLELALALPLFAAATLLLLPFAKGGVIGFAWSRGVTRAPVTITGLDGSG</sequence>
<organism evidence="2 3">
    <name type="scientific">Dankookia rubra</name>
    <dbReference type="NCBI Taxonomy" id="1442381"/>
    <lineage>
        <taxon>Bacteria</taxon>
        <taxon>Pseudomonadati</taxon>
        <taxon>Pseudomonadota</taxon>
        <taxon>Alphaproteobacteria</taxon>
        <taxon>Acetobacterales</taxon>
        <taxon>Roseomonadaceae</taxon>
        <taxon>Dankookia</taxon>
    </lineage>
</organism>
<dbReference type="Pfam" id="PF06170">
    <property type="entry name" value="DUF983"/>
    <property type="match status" value="1"/>
</dbReference>
<keyword evidence="1" id="KW-1133">Transmembrane helix</keyword>
<reference evidence="2 3" key="1">
    <citation type="journal article" date="2016" name="J. Microbiol.">
        <title>Dankookia rubra gen. nov., sp. nov., an alphaproteobacterium isolated from sediment of a shallow stream.</title>
        <authorList>
            <person name="Kim W.H."/>
            <person name="Kim D.H."/>
            <person name="Kang K."/>
            <person name="Ahn T.Y."/>
        </authorList>
    </citation>
    <scope>NUCLEOTIDE SEQUENCE [LARGE SCALE GENOMIC DNA]</scope>
    <source>
        <strain evidence="2 3">JCM30602</strain>
    </source>
</reference>
<evidence type="ECO:0000313" key="3">
    <source>
        <dbReference type="Proteomes" id="UP000295096"/>
    </source>
</evidence>
<evidence type="ECO:0000256" key="1">
    <source>
        <dbReference type="SAM" id="Phobius"/>
    </source>
</evidence>
<keyword evidence="3" id="KW-1185">Reference proteome</keyword>
<gene>
    <name evidence="2" type="ORF">E2C06_04595</name>
</gene>
<proteinExistence type="predicted"/>
<feature type="transmembrane region" description="Helical" evidence="1">
    <location>
        <begin position="191"/>
        <end position="209"/>
    </location>
</feature>
<dbReference type="OrthoDB" id="9799456at2"/>
<comment type="caution">
    <text evidence="2">The sequence shown here is derived from an EMBL/GenBank/DDBJ whole genome shotgun (WGS) entry which is preliminary data.</text>
</comment>